<dbReference type="EMBL" id="PIPQ01000001">
    <property type="protein sequence ID" value="RUO44225.1"/>
    <property type="molecule type" value="Genomic_DNA"/>
</dbReference>
<dbReference type="Proteomes" id="UP000286976">
    <property type="component" value="Unassembled WGS sequence"/>
</dbReference>
<reference evidence="1 2" key="1">
    <citation type="journal article" date="2011" name="Front. Microbiol.">
        <title>Genomic signatures of strain selection and enhancement in Bacillus atrophaeus var. globigii, a historical biowarfare simulant.</title>
        <authorList>
            <person name="Gibbons H.S."/>
            <person name="Broomall S.M."/>
            <person name="McNew L.A."/>
            <person name="Daligault H."/>
            <person name="Chapman C."/>
            <person name="Bruce D."/>
            <person name="Karavis M."/>
            <person name="Krepps M."/>
            <person name="McGregor P.A."/>
            <person name="Hong C."/>
            <person name="Park K.H."/>
            <person name="Akmal A."/>
            <person name="Feldman A."/>
            <person name="Lin J.S."/>
            <person name="Chang W.E."/>
            <person name="Higgs B.W."/>
            <person name="Demirev P."/>
            <person name="Lindquist J."/>
            <person name="Liem A."/>
            <person name="Fochler E."/>
            <person name="Read T.D."/>
            <person name="Tapia R."/>
            <person name="Johnson S."/>
            <person name="Bishop-Lilly K.A."/>
            <person name="Detter C."/>
            <person name="Han C."/>
            <person name="Sozhamannan S."/>
            <person name="Rosenzweig C.N."/>
            <person name="Skowronski E.W."/>
        </authorList>
    </citation>
    <scope>NUCLEOTIDE SEQUENCE [LARGE SCALE GENOMIC DNA]</scope>
    <source>
        <strain evidence="1 2">AIT1</strain>
    </source>
</reference>
<proteinExistence type="predicted"/>
<accession>A0A432X9Y0</accession>
<keyword evidence="2" id="KW-1185">Reference proteome</keyword>
<gene>
    <name evidence="1" type="ORF">CWE15_03390</name>
</gene>
<sequence>MQGDIFHMQAHNSAQAELCNAMYERELALLSYADDDAARIRRKLRSLPFYVKKAAWWLIEADSPLTLDTQNAGWQAKQRPRPPQPDPTHLPKWLEQHIAPGLPLPVEVTAGGKVHIRLDSVDRVDYANKRFHLNRWGWCAFTGASLAKEPIRVLKPTVTVMTAACAGHRWNNAGRLPPVALPLRELLLSAMLCWPKFTQARRPDE</sequence>
<evidence type="ECO:0000313" key="1">
    <source>
        <dbReference type="EMBL" id="RUO44225.1"/>
    </source>
</evidence>
<organism evidence="1 2">
    <name type="scientific">Aliidiomarina taiwanensis</name>
    <dbReference type="NCBI Taxonomy" id="946228"/>
    <lineage>
        <taxon>Bacteria</taxon>
        <taxon>Pseudomonadati</taxon>
        <taxon>Pseudomonadota</taxon>
        <taxon>Gammaproteobacteria</taxon>
        <taxon>Alteromonadales</taxon>
        <taxon>Idiomarinaceae</taxon>
        <taxon>Aliidiomarina</taxon>
    </lineage>
</organism>
<dbReference type="AlphaFoldDB" id="A0A432X9Y0"/>
<evidence type="ECO:0000313" key="2">
    <source>
        <dbReference type="Proteomes" id="UP000286976"/>
    </source>
</evidence>
<name>A0A432X9Y0_9GAMM</name>
<protein>
    <submittedName>
        <fullName evidence="1">Uncharacterized protein</fullName>
    </submittedName>
</protein>
<comment type="caution">
    <text evidence="1">The sequence shown here is derived from an EMBL/GenBank/DDBJ whole genome shotgun (WGS) entry which is preliminary data.</text>
</comment>